<dbReference type="Proteomes" id="UP000192534">
    <property type="component" value="Unassembled WGS sequence"/>
</dbReference>
<dbReference type="AlphaFoldDB" id="A0A1X0IR63"/>
<keyword evidence="1" id="KW-0472">Membrane</keyword>
<sequence>MSAVLLYLYLTGTPLFAFLAWVFSEAFHPGDVVRARVRLPLILTAGMLWPVLLVGVAQIQVMRMRAKLVDPEATPA</sequence>
<dbReference type="EMBL" id="MVIH01000009">
    <property type="protein sequence ID" value="ORB50873.1"/>
    <property type="molecule type" value="Genomic_DNA"/>
</dbReference>
<keyword evidence="1" id="KW-0812">Transmembrane</keyword>
<accession>A0A1X0IR63</accession>
<feature type="transmembrane region" description="Helical" evidence="1">
    <location>
        <begin position="39"/>
        <end position="61"/>
    </location>
</feature>
<keyword evidence="1" id="KW-1133">Transmembrane helix</keyword>
<protein>
    <submittedName>
        <fullName evidence="2">Uncharacterized protein</fullName>
    </submittedName>
</protein>
<proteinExistence type="predicted"/>
<evidence type="ECO:0000256" key="1">
    <source>
        <dbReference type="SAM" id="Phobius"/>
    </source>
</evidence>
<feature type="transmembrane region" description="Helical" evidence="1">
    <location>
        <begin position="6"/>
        <end position="27"/>
    </location>
</feature>
<evidence type="ECO:0000313" key="2">
    <source>
        <dbReference type="EMBL" id="ORB50873.1"/>
    </source>
</evidence>
<keyword evidence="3" id="KW-1185">Reference proteome</keyword>
<comment type="caution">
    <text evidence="2">The sequence shown here is derived from an EMBL/GenBank/DDBJ whole genome shotgun (WGS) entry which is preliminary data.</text>
</comment>
<name>A0A1X0IR63_MYCRH</name>
<gene>
    <name evidence="2" type="ORF">BST42_19135</name>
</gene>
<reference evidence="2 3" key="1">
    <citation type="submission" date="2016-12" db="EMBL/GenBank/DDBJ databases">
        <title>The new phylogeny of genus Mycobacterium.</title>
        <authorList>
            <person name="Tortoli E."/>
            <person name="Trovato A."/>
            <person name="Cirillo D.M."/>
        </authorList>
    </citation>
    <scope>NUCLEOTIDE SEQUENCE [LARGE SCALE GENOMIC DNA]</scope>
    <source>
        <strain evidence="2 3">DSM 44223</strain>
    </source>
</reference>
<evidence type="ECO:0000313" key="3">
    <source>
        <dbReference type="Proteomes" id="UP000192534"/>
    </source>
</evidence>
<organism evidence="2 3">
    <name type="scientific">Mycolicibacterium rhodesiae</name>
    <name type="common">Mycobacterium rhodesiae</name>
    <dbReference type="NCBI Taxonomy" id="36814"/>
    <lineage>
        <taxon>Bacteria</taxon>
        <taxon>Bacillati</taxon>
        <taxon>Actinomycetota</taxon>
        <taxon>Actinomycetes</taxon>
        <taxon>Mycobacteriales</taxon>
        <taxon>Mycobacteriaceae</taxon>
        <taxon>Mycolicibacterium</taxon>
    </lineage>
</organism>